<dbReference type="Proteomes" id="UP000183924">
    <property type="component" value="Unassembled WGS sequence"/>
</dbReference>
<evidence type="ECO:0000256" key="5">
    <source>
        <dbReference type="PIRSR" id="PIRSR600183-50"/>
    </source>
</evidence>
<dbReference type="GO" id="GO:0033387">
    <property type="term" value="P:putrescine biosynthetic process from arginine, via ornithine"/>
    <property type="evidence" value="ECO:0007669"/>
    <property type="project" value="TreeGrafter"/>
</dbReference>
<dbReference type="InterPro" id="IPR000183">
    <property type="entry name" value="Orn/DAP/Arg_de-COase"/>
</dbReference>
<dbReference type="STRING" id="1225476.A1D18_06230"/>
<evidence type="ECO:0000256" key="3">
    <source>
        <dbReference type="ARBA" id="ARBA00022898"/>
    </source>
</evidence>
<dbReference type="GO" id="GO:0005737">
    <property type="term" value="C:cytoplasm"/>
    <property type="evidence" value="ECO:0007669"/>
    <property type="project" value="TreeGrafter"/>
</dbReference>
<comment type="similarity">
    <text evidence="2 6">Belongs to the Orn/Lys/Arg decarboxylase class-II family.</text>
</comment>
<dbReference type="PRINTS" id="PR01179">
    <property type="entry name" value="ODADCRBXLASE"/>
</dbReference>
<dbReference type="OrthoDB" id="9802147at2"/>
<evidence type="ECO:0000256" key="4">
    <source>
        <dbReference type="ARBA" id="ARBA00023239"/>
    </source>
</evidence>
<dbReference type="EMBL" id="LUKY01000033">
    <property type="protein sequence ID" value="OIZ94430.1"/>
    <property type="molecule type" value="Genomic_DNA"/>
</dbReference>
<dbReference type="PANTHER" id="PTHR11482:SF6">
    <property type="entry name" value="ORNITHINE DECARBOXYLASE 1-RELATED"/>
    <property type="match status" value="1"/>
</dbReference>
<dbReference type="InterPro" id="IPR009006">
    <property type="entry name" value="Ala_racemase/Decarboxylase_C"/>
</dbReference>
<dbReference type="InterPro" id="IPR022644">
    <property type="entry name" value="De-COase2_N"/>
</dbReference>
<comment type="cofactor">
    <cofactor evidence="1 5">
        <name>pyridoxal 5'-phosphate</name>
        <dbReference type="ChEBI" id="CHEBI:597326"/>
    </cofactor>
</comment>
<reference evidence="9 10" key="1">
    <citation type="submission" date="2016-03" db="EMBL/GenBank/DDBJ databases">
        <title>Comparative genomics of Rickettsiella.</title>
        <authorList>
            <person name="Chandler C."/>
            <person name="Wang Y."/>
        </authorList>
    </citation>
    <scope>NUCLEOTIDE SEQUENCE [LARGE SCALE GENOMIC DNA]</scope>
    <source>
        <strain evidence="9 10">RCFS May 2013</strain>
    </source>
</reference>
<dbReference type="RefSeq" id="WP_071662918.1">
    <property type="nucleotide sequence ID" value="NZ_LUKY01000033.1"/>
</dbReference>
<dbReference type="PANTHER" id="PTHR11482">
    <property type="entry name" value="ARGININE/DIAMINOPIMELATE/ORNITHINE DECARBOXYLASE"/>
    <property type="match status" value="1"/>
</dbReference>
<dbReference type="GO" id="GO:0004586">
    <property type="term" value="F:ornithine decarboxylase activity"/>
    <property type="evidence" value="ECO:0007669"/>
    <property type="project" value="TreeGrafter"/>
</dbReference>
<protein>
    <submittedName>
        <fullName evidence="9">Ornithine decarboxylase</fullName>
    </submittedName>
</protein>
<accession>A0A1J8NK61</accession>
<evidence type="ECO:0000259" key="7">
    <source>
        <dbReference type="Pfam" id="PF00278"/>
    </source>
</evidence>
<feature type="domain" description="Orn/DAP/Arg decarboxylase 2 N-terminal" evidence="8">
    <location>
        <begin position="37"/>
        <end position="260"/>
    </location>
</feature>
<feature type="domain" description="Orn/DAP/Arg decarboxylase 2 C-terminal" evidence="7">
    <location>
        <begin position="263"/>
        <end position="350"/>
    </location>
</feature>
<dbReference type="PRINTS" id="PR01182">
    <property type="entry name" value="ORNDCRBXLASE"/>
</dbReference>
<evidence type="ECO:0000256" key="2">
    <source>
        <dbReference type="ARBA" id="ARBA00008872"/>
    </source>
</evidence>
<evidence type="ECO:0000313" key="9">
    <source>
        <dbReference type="EMBL" id="OIZ94430.1"/>
    </source>
</evidence>
<dbReference type="SUPFAM" id="SSF51419">
    <property type="entry name" value="PLP-binding barrel"/>
    <property type="match status" value="1"/>
</dbReference>
<dbReference type="Pfam" id="PF02784">
    <property type="entry name" value="Orn_Arg_deC_N"/>
    <property type="match status" value="1"/>
</dbReference>
<feature type="modified residue" description="N6-(pyridoxal phosphate)lysine" evidence="5">
    <location>
        <position position="46"/>
    </location>
</feature>
<dbReference type="CDD" id="cd00622">
    <property type="entry name" value="PLPDE_III_ODC"/>
    <property type="match status" value="1"/>
</dbReference>
<name>A0A1J8NK61_9COXI</name>
<keyword evidence="3 5" id="KW-0663">Pyridoxal phosphate</keyword>
<gene>
    <name evidence="9" type="ORF">A1D18_06230</name>
</gene>
<dbReference type="FunFam" id="3.20.20.10:FF:000008">
    <property type="entry name" value="Ornithine decarboxylase"/>
    <property type="match status" value="1"/>
</dbReference>
<feature type="active site" description="Proton donor" evidence="5">
    <location>
        <position position="322"/>
    </location>
</feature>
<dbReference type="PROSITE" id="PS00879">
    <property type="entry name" value="ODR_DC_2_2"/>
    <property type="match status" value="1"/>
</dbReference>
<dbReference type="InterPro" id="IPR029066">
    <property type="entry name" value="PLP-binding_barrel"/>
</dbReference>
<proteinExistence type="inferred from homology"/>
<dbReference type="Pfam" id="PF00278">
    <property type="entry name" value="Orn_DAP_Arg_deC"/>
    <property type="match status" value="1"/>
</dbReference>
<dbReference type="InterPro" id="IPR022643">
    <property type="entry name" value="De-COase2_C"/>
</dbReference>
<evidence type="ECO:0000256" key="6">
    <source>
        <dbReference type="RuleBase" id="RU003737"/>
    </source>
</evidence>
<dbReference type="Gene3D" id="3.20.20.10">
    <property type="entry name" value="Alanine racemase"/>
    <property type="match status" value="1"/>
</dbReference>
<evidence type="ECO:0000313" key="10">
    <source>
        <dbReference type="Proteomes" id="UP000183924"/>
    </source>
</evidence>
<dbReference type="InterPro" id="IPR002433">
    <property type="entry name" value="Orn_de-COase"/>
</dbReference>
<keyword evidence="4" id="KW-0456">Lyase</keyword>
<comment type="caution">
    <text evidence="9">The sequence shown here is derived from an EMBL/GenBank/DDBJ whole genome shotgun (WGS) entry which is preliminary data.</text>
</comment>
<evidence type="ECO:0000256" key="1">
    <source>
        <dbReference type="ARBA" id="ARBA00001933"/>
    </source>
</evidence>
<evidence type="ECO:0000259" key="8">
    <source>
        <dbReference type="Pfam" id="PF02784"/>
    </source>
</evidence>
<dbReference type="SUPFAM" id="SSF50621">
    <property type="entry name" value="Alanine racemase C-terminal domain-like"/>
    <property type="match status" value="1"/>
</dbReference>
<dbReference type="InterPro" id="IPR022657">
    <property type="entry name" value="De-COase2_CS"/>
</dbReference>
<organism evidence="9 10">
    <name type="scientific">Candidatus Rickettsiella isopodorum</name>
    <dbReference type="NCBI Taxonomy" id="1225476"/>
    <lineage>
        <taxon>Bacteria</taxon>
        <taxon>Pseudomonadati</taxon>
        <taxon>Pseudomonadota</taxon>
        <taxon>Gammaproteobacteria</taxon>
        <taxon>Legionellales</taxon>
        <taxon>Coxiellaceae</taxon>
        <taxon>Rickettsiella</taxon>
    </lineage>
</organism>
<sequence>MKLQTIASVVDNRPSQPVFVFRPNVMKCAINYFRTRFQGRILYAVKTNPEKQVINLLQLQGIKAFDVASYEEIRMIKNLVPDAELYFMHPVKSSFAIREAYFNYGVKHFALDSLDELKKIIQHTENAKDLCLHLRLAIPNTFAEFNLSAKFGINLDEAPQLLKKIRKVAYKLGITFHVGSQCMHPDAYRIAIRLANNLINQSNTQIEYFDVGGGFPSIYPGMTPPALDIYFNVIHKEFEVIANLFPQIELLCEPGRCLVAESTSVIVRVESRKKNRLYINDGTYGSLFDAGIPHFIFPVRLIHTAHRKNKDLVPFSFYGPTCDSLDYMEGPFYLPSDVKEGNYIEIGQVGAYGRALSTGFNGFKQEEGVIVVSDKPIMSMFSAINLQKTRELTAKQ</sequence>
<dbReference type="Gene3D" id="2.40.37.10">
    <property type="entry name" value="Lyase, Ornithine Decarboxylase, Chain A, domain 1"/>
    <property type="match status" value="1"/>
</dbReference>
<keyword evidence="10" id="KW-1185">Reference proteome</keyword>
<dbReference type="AlphaFoldDB" id="A0A1J8NK61"/>